<evidence type="ECO:0000313" key="3">
    <source>
        <dbReference type="EMBL" id="TLU73112.1"/>
    </source>
</evidence>
<organism evidence="3 4">
    <name type="scientific">Lichenicoccus roseus</name>
    <dbReference type="NCBI Taxonomy" id="2683649"/>
    <lineage>
        <taxon>Bacteria</taxon>
        <taxon>Pseudomonadati</taxon>
        <taxon>Pseudomonadota</taxon>
        <taxon>Alphaproteobacteria</taxon>
        <taxon>Acetobacterales</taxon>
        <taxon>Acetobacteraceae</taxon>
        <taxon>Lichenicoccus</taxon>
    </lineage>
</organism>
<dbReference type="InterPro" id="IPR019301">
    <property type="entry name" value="Flagellar_prot_FlgJ_N"/>
</dbReference>
<dbReference type="EMBL" id="VCDI01000002">
    <property type="protein sequence ID" value="TLU73112.1"/>
    <property type="molecule type" value="Genomic_DNA"/>
</dbReference>
<keyword evidence="4" id="KW-1185">Reference proteome</keyword>
<accession>A0A5R9J6B9</accession>
<sequence length="107" mass="11154">MTTGSGTPAVGEGASTAGLAITPKSEAVDPRVWKAAKDFEAMAIGQMLEPMFSTVDTTQGEFGGGVGEQNFKPMLVTEMAKAVEQRGGLGLAAPVYAQMLKMQEKKS</sequence>
<feature type="domain" description="Flagellar protein FlgJ N-terminal" evidence="2">
    <location>
        <begin position="51"/>
        <end position="98"/>
    </location>
</feature>
<evidence type="ECO:0000256" key="1">
    <source>
        <dbReference type="SAM" id="MobiDB-lite"/>
    </source>
</evidence>
<comment type="caution">
    <text evidence="3">The sequence shown here is derived from an EMBL/GenBank/DDBJ whole genome shotgun (WGS) entry which is preliminary data.</text>
</comment>
<dbReference type="Proteomes" id="UP000305654">
    <property type="component" value="Unassembled WGS sequence"/>
</dbReference>
<dbReference type="OrthoDB" id="7862954at2"/>
<protein>
    <submittedName>
        <fullName evidence="3">Chemotaxis protein chel</fullName>
    </submittedName>
</protein>
<dbReference type="AlphaFoldDB" id="A0A5R9J6B9"/>
<proteinExistence type="predicted"/>
<dbReference type="RefSeq" id="WP_138325185.1">
    <property type="nucleotide sequence ID" value="NZ_VCDI01000002.1"/>
</dbReference>
<dbReference type="Pfam" id="PF10135">
    <property type="entry name" value="Rod-binding"/>
    <property type="match status" value="1"/>
</dbReference>
<gene>
    <name evidence="3" type="ORF">FE263_06685</name>
</gene>
<feature type="region of interest" description="Disordered" evidence="1">
    <location>
        <begin position="1"/>
        <end position="22"/>
    </location>
</feature>
<reference evidence="3 4" key="1">
    <citation type="submission" date="2019-05" db="EMBL/GenBank/DDBJ databases">
        <authorList>
            <person name="Pankratov T."/>
            <person name="Grouzdev D."/>
        </authorList>
    </citation>
    <scope>NUCLEOTIDE SEQUENCE [LARGE SCALE GENOMIC DNA]</scope>
    <source>
        <strain evidence="3 4">KEBCLARHB70R</strain>
    </source>
</reference>
<evidence type="ECO:0000313" key="4">
    <source>
        <dbReference type="Proteomes" id="UP000305654"/>
    </source>
</evidence>
<name>A0A5R9J6B9_9PROT</name>
<evidence type="ECO:0000259" key="2">
    <source>
        <dbReference type="Pfam" id="PF10135"/>
    </source>
</evidence>